<dbReference type="SUPFAM" id="SSF102588">
    <property type="entry name" value="LmbE-like"/>
    <property type="match status" value="1"/>
</dbReference>
<dbReference type="InterPro" id="IPR029062">
    <property type="entry name" value="Class_I_gatase-like"/>
</dbReference>
<dbReference type="Pfam" id="PF10633">
    <property type="entry name" value="NPCBM_assoc"/>
    <property type="match status" value="1"/>
</dbReference>
<proteinExistence type="predicted"/>
<dbReference type="Pfam" id="PF02585">
    <property type="entry name" value="PIG-L"/>
    <property type="match status" value="1"/>
</dbReference>
<accession>H5SFK8</accession>
<reference evidence="2" key="1">
    <citation type="journal article" date="2005" name="Environ. Microbiol.">
        <title>Genetic and functional properties of uncultivated thermophilic crenarchaeotes from a subsurface gold mine as revealed by analysis of genome fragments.</title>
        <authorList>
            <person name="Nunoura T."/>
            <person name="Hirayama H."/>
            <person name="Takami H."/>
            <person name="Oida H."/>
            <person name="Nishi S."/>
            <person name="Shimamura S."/>
            <person name="Suzuki Y."/>
            <person name="Inagaki F."/>
            <person name="Takai K."/>
            <person name="Nealson K.H."/>
            <person name="Horikoshi K."/>
        </authorList>
    </citation>
    <scope>NUCLEOTIDE SEQUENCE</scope>
</reference>
<dbReference type="InterPro" id="IPR018905">
    <property type="entry name" value="A-galactase_NEW3"/>
</dbReference>
<name>H5SFK8_9BACT</name>
<dbReference type="PANTHER" id="PTHR12993">
    <property type="entry name" value="N-ACETYLGLUCOSAMINYL-PHOSPHATIDYLINOSITOL DE-N-ACETYLASE-RELATED"/>
    <property type="match status" value="1"/>
</dbReference>
<reference evidence="2" key="2">
    <citation type="journal article" date="2012" name="PLoS ONE">
        <title>A Deeply Branching Thermophilic Bacterium with an Ancient Acetyl-CoA Pathway Dominates a Subsurface Ecosystem.</title>
        <authorList>
            <person name="Takami H."/>
            <person name="Noguchi H."/>
            <person name="Takaki Y."/>
            <person name="Uchiyama I."/>
            <person name="Toyoda A."/>
            <person name="Nishi S."/>
            <person name="Chee G.-J."/>
            <person name="Arai W."/>
            <person name="Nunoura T."/>
            <person name="Itoh T."/>
            <person name="Hattori M."/>
            <person name="Takai K."/>
        </authorList>
    </citation>
    <scope>NUCLEOTIDE SEQUENCE</scope>
</reference>
<dbReference type="SUPFAM" id="SSF52317">
    <property type="entry name" value="Class I glutamine amidotransferase-like"/>
    <property type="match status" value="1"/>
</dbReference>
<protein>
    <submittedName>
        <fullName evidence="2">LmbE family protein</fullName>
    </submittedName>
</protein>
<evidence type="ECO:0000313" key="2">
    <source>
        <dbReference type="EMBL" id="BAL54944.1"/>
    </source>
</evidence>
<gene>
    <name evidence="2" type="ORF">HGMM_F22A10C20</name>
</gene>
<dbReference type="AlphaFoldDB" id="H5SFK8"/>
<dbReference type="GO" id="GO:0016811">
    <property type="term" value="F:hydrolase activity, acting on carbon-nitrogen (but not peptide) bonds, in linear amides"/>
    <property type="evidence" value="ECO:0007669"/>
    <property type="project" value="TreeGrafter"/>
</dbReference>
<dbReference type="Gene3D" id="3.40.50.10320">
    <property type="entry name" value="LmbE-like"/>
    <property type="match status" value="1"/>
</dbReference>
<feature type="domain" description="Alpha-galactosidase NEW3" evidence="1">
    <location>
        <begin position="421"/>
        <end position="485"/>
    </location>
</feature>
<dbReference type="PANTHER" id="PTHR12993:SF11">
    <property type="entry name" value="N-ACETYLGLUCOSAMINYL-PHOSPHATIDYLINOSITOL DE-N-ACETYLASE"/>
    <property type="match status" value="1"/>
</dbReference>
<dbReference type="EMBL" id="AP011704">
    <property type="protein sequence ID" value="BAL54944.1"/>
    <property type="molecule type" value="Genomic_DNA"/>
</dbReference>
<sequence length="897" mass="100491">MRGLAATLIISLGLGHVGRPPRAPAQVQEIVENQNAAAVWQALLRLRTTITVLHTTAHPDDENEALLTWLSRGQGVRTGLLTLTRGEGGANLIGPELFDALGILRTEELLAAGRYYGVDQFFTRVVDFGFSKRLDETLEKWGRETVLRDVVRVIRMYRPDIIISRFRGDPSDGHGNHQAAGLITREAFRAAADPHRFPEHFAEGLRPWQAKKLYVAPFRFGSDAEPPTLEIETGTYDPLLGRSYRELGREGLSRQRSQGAGQARAPRGSSRVALWLVETVLPKVERETSLFDGLDPSWLGLAQLAGPALDLRPTLTEVQTLVNEALAAFDARHPWTIVPQLVAGLRLTRSLIERVQHAPVEEAAKDHLLFLLRNKEREFVDATNKALGLVCDVLVDPSEEGEGFPGDSQRTRLRETFSVAIPGQQFTVTATVTNRSPIRVEPVEIALRVPAGWRVRTLQQEGHALERNDHVRARFDVRVPEDAAYTRPYWSRASEYHDTVYTIERPEFLNLPWSPPEVMGVFTYRLEGLTLTLTQPAQTVFVDRPWGEQRRLLMVAPPLSVTVSPRIGIIPLGATRLPYPLRVEVRNNVKGVAQGRVRLRVPAGWTVSPSEASFRFTHEGEVQTFTFHLSLPRLKAGESYRVQAVAEYNGREYAEGYQVIAYRELEPRHLYRPATIELRTVDVKVAPGLTVGYIMGVGDHVPEALEQLGVTVRRLGPTDLAAGDLDAFDAIVIGIRAYAVRDDLKAYNRRLLDYVERGGILIVQYQTQEFDAAPFGPYPYVLGARAEEVSEEDAPVTILDPTHPIFIWPNRITAADFAGWVEERGSKFMTQWDARYQPLLMSHDRGQEPQRGGLLAARYGRGTYIYAAYAFYRQLPAGVAGAYRLFANMISLRRARK</sequence>
<dbReference type="InterPro" id="IPR024078">
    <property type="entry name" value="LmbE-like_dom_sf"/>
</dbReference>
<organism evidence="2">
    <name type="scientific">uncultured Acidobacteriota bacterium</name>
    <dbReference type="NCBI Taxonomy" id="171953"/>
    <lineage>
        <taxon>Bacteria</taxon>
        <taxon>Pseudomonadati</taxon>
        <taxon>Acidobacteriota</taxon>
        <taxon>environmental samples</taxon>
    </lineage>
</organism>
<dbReference type="InterPro" id="IPR003737">
    <property type="entry name" value="GlcNAc_PI_deacetylase-related"/>
</dbReference>
<evidence type="ECO:0000259" key="1">
    <source>
        <dbReference type="Pfam" id="PF10633"/>
    </source>
</evidence>
<dbReference type="Gene3D" id="3.40.50.880">
    <property type="match status" value="1"/>
</dbReference>